<dbReference type="GO" id="GO:0005576">
    <property type="term" value="C:extracellular region"/>
    <property type="evidence" value="ECO:0007669"/>
    <property type="project" value="UniProtKB-SubCell"/>
</dbReference>
<evidence type="ECO:0000256" key="17">
    <source>
        <dbReference type="ARBA" id="ARBA00023186"/>
    </source>
</evidence>
<feature type="compositionally biased region" description="Polar residues" evidence="23">
    <location>
        <begin position="532"/>
        <end position="550"/>
    </location>
</feature>
<feature type="compositionally biased region" description="Polar residues" evidence="23">
    <location>
        <begin position="202"/>
        <end position="223"/>
    </location>
</feature>
<dbReference type="SUPFAM" id="SSF54236">
    <property type="entry name" value="Ubiquitin-like"/>
    <property type="match status" value="1"/>
</dbReference>
<feature type="compositionally biased region" description="Polar residues" evidence="23">
    <location>
        <begin position="259"/>
        <end position="280"/>
    </location>
</feature>
<evidence type="ECO:0000256" key="4">
    <source>
        <dbReference type="ARBA" id="ARBA00004550"/>
    </source>
</evidence>
<comment type="subunit">
    <text evidence="22">Component of the BAG6/BAT3 complex, also named BAT3 complex, at least composed of BAG6, UBL4A and GET4/TRC35. Interacts with GET4; the interaction is direct and localizes BAG6 in the cytosol. Interacts with UBL4A; the interaction is direct and required for UBL4A protein stability. Interacts with AIFM1. Interacts with HSPA2. Interacts with CTCFL. Interacts with p300/EP300. Interacts (via ubiquitin-like domain) with RNF126; required for BAG6-dependent ubiquitination of proteins mislocalized to the cytosol. Interacts (via ubiquitin-like domain) with SGTA; SGTA competes with RNF126 by binding the same region of BAG6, thereby promoting deubiquitination of BAG6-target proteins and rescuing them from degradation. Interacts with ricin A chain. Interacts with VCP and AMFR; both form the VCP/p97-AMFR/gp78 complex. Interacts with SYVN1. Interacts with USP13; the interaction is direct and may mediate UBL4A deubiquitination. Interacts with ZFAND2B. Interacts with KPNA2. Interacts with UBQLN4.</text>
</comment>
<dbReference type="PROSITE" id="PS50053">
    <property type="entry name" value="UBIQUITIN_2"/>
    <property type="match status" value="1"/>
</dbReference>
<dbReference type="InterPro" id="IPR029071">
    <property type="entry name" value="Ubiquitin-like_domsf"/>
</dbReference>
<dbReference type="GO" id="GO:0036503">
    <property type="term" value="P:ERAD pathway"/>
    <property type="evidence" value="ECO:0007669"/>
    <property type="project" value="TreeGrafter"/>
</dbReference>
<keyword evidence="17" id="KW-0143">Chaperone</keyword>
<dbReference type="GO" id="GO:0071818">
    <property type="term" value="C:BAT3 complex"/>
    <property type="evidence" value="ECO:0007669"/>
    <property type="project" value="TreeGrafter"/>
</dbReference>
<keyword evidence="11" id="KW-0677">Repeat</keyword>
<name>A0A1Y1L7K7_PHOPY</name>
<evidence type="ECO:0000256" key="12">
    <source>
        <dbReference type="ARBA" id="ARBA00022782"/>
    </source>
</evidence>
<keyword evidence="12" id="KW-0221">Differentiation</keyword>
<evidence type="ECO:0000256" key="10">
    <source>
        <dbReference type="ARBA" id="ARBA00022703"/>
    </source>
</evidence>
<feature type="compositionally biased region" description="Low complexity" evidence="23">
    <location>
        <begin position="1213"/>
        <end position="1225"/>
    </location>
</feature>
<feature type="compositionally biased region" description="Low complexity" evidence="23">
    <location>
        <begin position="402"/>
        <end position="429"/>
    </location>
</feature>
<feature type="region of interest" description="Disordered" evidence="23">
    <location>
        <begin position="1114"/>
        <end position="1134"/>
    </location>
</feature>
<comment type="subcellular location">
    <subcellularLocation>
        <location evidence="3">Cytoplasm</location>
        <location evidence="3">Cytosol</location>
    </subcellularLocation>
    <subcellularLocation>
        <location evidence="2">Nucleus</location>
    </subcellularLocation>
    <subcellularLocation>
        <location evidence="4">Secreted</location>
        <location evidence="4">Extracellular exosome</location>
    </subcellularLocation>
</comment>
<comment type="function">
    <text evidence="21">Involved in DNA damage-induced apoptosis: following DNA damage, accumulates in the nucleus and forms a complex with p300/EP300, enhancing p300/EP300-mediated p53/TP53 acetylation leading to increase p53/TP53 transcriptional activity. When nuclear, may also act as a component of some chromatin regulator complex that regulates histone 3 'Lys-4' dimethylation (H3K4me2).</text>
</comment>
<feature type="compositionally biased region" description="Polar residues" evidence="23">
    <location>
        <begin position="659"/>
        <end position="668"/>
    </location>
</feature>
<dbReference type="InterPro" id="IPR000626">
    <property type="entry name" value="Ubiquitin-like_dom"/>
</dbReference>
<dbReference type="PANTHER" id="PTHR15204:SF0">
    <property type="entry name" value="LARGE PROLINE-RICH PROTEIN BAG6"/>
    <property type="match status" value="1"/>
</dbReference>
<organism evidence="25">
    <name type="scientific">Photinus pyralis</name>
    <name type="common">Common eastern firefly</name>
    <name type="synonym">Lampyris pyralis</name>
    <dbReference type="NCBI Taxonomy" id="7054"/>
    <lineage>
        <taxon>Eukaryota</taxon>
        <taxon>Metazoa</taxon>
        <taxon>Ecdysozoa</taxon>
        <taxon>Arthropoda</taxon>
        <taxon>Hexapoda</taxon>
        <taxon>Insecta</taxon>
        <taxon>Pterygota</taxon>
        <taxon>Neoptera</taxon>
        <taxon>Endopterygota</taxon>
        <taxon>Coleoptera</taxon>
        <taxon>Polyphaga</taxon>
        <taxon>Elateriformia</taxon>
        <taxon>Elateroidea</taxon>
        <taxon>Lampyridae</taxon>
        <taxon>Lampyrinae</taxon>
        <taxon>Photinus</taxon>
    </lineage>
</organism>
<keyword evidence="15" id="KW-0744">Spermatogenesis</keyword>
<dbReference type="SMART" id="SM00213">
    <property type="entry name" value="UBQ"/>
    <property type="match status" value="1"/>
</dbReference>
<evidence type="ECO:0000256" key="20">
    <source>
        <dbReference type="ARBA" id="ARBA00030033"/>
    </source>
</evidence>
<feature type="region of interest" description="Disordered" evidence="23">
    <location>
        <begin position="392"/>
        <end position="433"/>
    </location>
</feature>
<evidence type="ECO:0000256" key="19">
    <source>
        <dbReference type="ARBA" id="ARBA00029739"/>
    </source>
</evidence>
<evidence type="ECO:0000256" key="7">
    <source>
        <dbReference type="ARBA" id="ARBA00022490"/>
    </source>
</evidence>
<keyword evidence="14" id="KW-0391">Immunity</keyword>
<evidence type="ECO:0000256" key="23">
    <source>
        <dbReference type="SAM" id="MobiDB-lite"/>
    </source>
</evidence>
<dbReference type="GO" id="GO:0007283">
    <property type="term" value="P:spermatogenesis"/>
    <property type="evidence" value="ECO:0007669"/>
    <property type="project" value="UniProtKB-KW"/>
</dbReference>
<feature type="region of interest" description="Disordered" evidence="23">
    <location>
        <begin position="1205"/>
        <end position="1225"/>
    </location>
</feature>
<feature type="compositionally biased region" description="Low complexity" evidence="23">
    <location>
        <begin position="669"/>
        <end position="680"/>
    </location>
</feature>
<evidence type="ECO:0000256" key="6">
    <source>
        <dbReference type="ARBA" id="ARBA00022448"/>
    </source>
</evidence>
<feature type="region of interest" description="Disordered" evidence="23">
    <location>
        <begin position="202"/>
        <end position="280"/>
    </location>
</feature>
<feature type="compositionally biased region" description="Polar residues" evidence="23">
    <location>
        <begin position="621"/>
        <end position="652"/>
    </location>
</feature>
<dbReference type="Pfam" id="PF12057">
    <property type="entry name" value="BAG6"/>
    <property type="match status" value="1"/>
</dbReference>
<feature type="region of interest" description="Disordered" evidence="23">
    <location>
        <begin position="771"/>
        <end position="798"/>
    </location>
</feature>
<evidence type="ECO:0000256" key="5">
    <source>
        <dbReference type="ARBA" id="ARBA00021614"/>
    </source>
</evidence>
<feature type="compositionally biased region" description="Low complexity" evidence="23">
    <location>
        <begin position="776"/>
        <end position="798"/>
    </location>
</feature>
<evidence type="ECO:0000256" key="11">
    <source>
        <dbReference type="ARBA" id="ARBA00022737"/>
    </source>
</evidence>
<feature type="region of interest" description="Disordered" evidence="23">
    <location>
        <begin position="70"/>
        <end position="93"/>
    </location>
</feature>
<feature type="region of interest" description="Disordered" evidence="23">
    <location>
        <begin position="721"/>
        <end position="750"/>
    </location>
</feature>
<evidence type="ECO:0000256" key="1">
    <source>
        <dbReference type="ARBA" id="ARBA00002067"/>
    </source>
</evidence>
<dbReference type="GO" id="GO:0005634">
    <property type="term" value="C:nucleus"/>
    <property type="evidence" value="ECO:0007669"/>
    <property type="project" value="UniProtKB-SubCell"/>
</dbReference>
<dbReference type="GO" id="GO:0030154">
    <property type="term" value="P:cell differentiation"/>
    <property type="evidence" value="ECO:0007669"/>
    <property type="project" value="UniProtKB-KW"/>
</dbReference>
<reference evidence="25" key="1">
    <citation type="journal article" date="2016" name="Sci. Rep.">
        <title>Molecular characterization of firefly nuptial gifts: a multi-omics approach sheds light on postcopulatory sexual selection.</title>
        <authorList>
            <person name="Al-Wathiqui N."/>
            <person name="Fallon T.R."/>
            <person name="South A."/>
            <person name="Weng J.K."/>
            <person name="Lewis S.M."/>
        </authorList>
    </citation>
    <scope>NUCLEOTIDE SEQUENCE</scope>
</reference>
<keyword evidence="10" id="KW-0053">Apoptosis</keyword>
<dbReference type="PANTHER" id="PTHR15204">
    <property type="entry name" value="LARGE PROLINE-RICH PROTEIN BAG6"/>
    <property type="match status" value="1"/>
</dbReference>
<keyword evidence="16" id="KW-0007">Acetylation</keyword>
<dbReference type="GO" id="GO:0002376">
    <property type="term" value="P:immune system process"/>
    <property type="evidence" value="ECO:0007669"/>
    <property type="project" value="UniProtKB-KW"/>
</dbReference>
<dbReference type="GO" id="GO:0006325">
    <property type="term" value="P:chromatin organization"/>
    <property type="evidence" value="ECO:0007669"/>
    <property type="project" value="UniProtKB-KW"/>
</dbReference>
<evidence type="ECO:0000256" key="22">
    <source>
        <dbReference type="ARBA" id="ARBA00046936"/>
    </source>
</evidence>
<sequence>MIVLTVKTLDSRNHDFTVEDDITVAQFKEHIADTVNIPADTQRIIYCGRILQDSTKLSEYDVNGKVVHLVQRPPPSTNQPNQQRPESPTMHPHMHRRIRGVEYLGSLRLPANAMDQMPPLPTHSLAASRLNVAKRMLRRANTIIGTLENPTRPTDQSTQDAQGEVTPVFEARVIVPNVQENESLERQDTITAINSLMNALANEPQTTSPPSDVQVHISDSTPPINAEGDLHSASSTPETTTPLASSSENLTAVGDEPANPSTANEDDTATSANTASNVNSDTISRTTEYAELLESLNAIQTRFAPFMEQYLNFMREDPTVTLENARSTQAMINRVSEVLHTLGHAYHSLSDIIVRVRTPPPRPLLCRPILIQHSAIVQAGIPIQLEAQINFSSDRNGNGNRTATTQSQPSSTSSTDSTTTTTASTTAPSGHIPSTVVGFPLIPGVRVETIHFPHMPGSINIDRSSLNTNNNNNRDVPQLPPDLLNQVHLAAASAASAASGQFGNDYTVSVQTYDMTNASVASNAAGVPSNVARETSGQTAAADSTTNSAQPGAMNNPVEFFMEVTPESITIDSLETAIVGGDHTNEILQGALNPPPELIQSIMQMAGQIINRGAQGATGNISTVVSGSATPSAPQSEATTESQNGAAVTSNGGAARVTPFQNSQARGNTQTQPTTATHTRSTPRPHVHLAQHAMQGFDPFLPCNSHHVTRRRQQHQTIGVTTAPTGTNQAGTNASQTGPDGSGETRNSEQNNPLYNIMRTIINTVHNAYTSTQQGAPPSATANASTTTQSSNPPAASPRWVSNLEHMNLSDSFLRNSSPTISQLLQQFSDETHTEGESIFSDLIMLLSRNLTISDVIHINSGRLEPLIRIRTQLRNFFLYRVLDGCQTTAAIDRGVERLLTELEPFLEHLGGLPTRDDIDIVRSVQTLLRARLPNIISLVTSRSPNSLKMVVDQIRTTGRQLCALAVRASQNGRQGVENIFNLIVTRYMQGIPQDLQQWTLMTSRGQMSLVLSTLDVPESILQPYIVREIDAITPSLGNEPVVPQENSTTTHVELMQVDDEVVAAGGSSPEQSTLPAINLADDPEPLPQVVFGSESWHGQVPSDWVPIIARDTQRQRRQNSQPPFSDAYLSGMPSKRRKIVTNSKPQGSLPQVITESVRQAVSASGLSSVAPIETVAAAAGADLSIQTAYRNLLRSSVQSGLTNNEDFTPERFPNANNYFNNYPQ</sequence>
<feature type="domain" description="Ubiquitin-like" evidence="24">
    <location>
        <begin position="2"/>
        <end position="63"/>
    </location>
</feature>
<keyword evidence="7" id="KW-0963">Cytoplasm</keyword>
<dbReference type="InterPro" id="IPR021925">
    <property type="entry name" value="BAG6"/>
</dbReference>
<dbReference type="EMBL" id="GEZM01062499">
    <property type="protein sequence ID" value="JAV69672.1"/>
    <property type="molecule type" value="Transcribed_RNA"/>
</dbReference>
<dbReference type="FunFam" id="3.10.20.90:FF:000161">
    <property type="entry name" value="Uncharacterized protein, isoform C"/>
    <property type="match status" value="1"/>
</dbReference>
<keyword evidence="8" id="KW-0964">Secreted</keyword>
<evidence type="ECO:0000256" key="13">
    <source>
        <dbReference type="ARBA" id="ARBA00022853"/>
    </source>
</evidence>
<dbReference type="CDD" id="cd01809">
    <property type="entry name" value="Ubl_BAG6"/>
    <property type="match status" value="1"/>
</dbReference>
<keyword evidence="9" id="KW-0597">Phosphoprotein</keyword>
<keyword evidence="13" id="KW-0156">Chromatin regulator</keyword>
<comment type="function">
    <text evidence="1">Released extracellularly via exosomes, it is a ligand of the natural killer/NK cells receptor NCR3 and stimulates NK cells cytotoxicity. It may thereby trigger NK cells cytotoxicity against neighboring tumor cells and immature myeloid dendritic cells (DC).</text>
</comment>
<protein>
    <recommendedName>
        <fullName evidence="5">Large proline-rich protein BAG6</fullName>
    </recommendedName>
    <alternativeName>
        <fullName evidence="20">BCL2-associated athanogene 6</fullName>
    </alternativeName>
    <alternativeName>
        <fullName evidence="19">HLA-B-associated transcript 3</fullName>
    </alternativeName>
</protein>
<evidence type="ECO:0000256" key="18">
    <source>
        <dbReference type="ARBA" id="ARBA00023242"/>
    </source>
</evidence>
<evidence type="ECO:0000256" key="15">
    <source>
        <dbReference type="ARBA" id="ARBA00022871"/>
    </source>
</evidence>
<evidence type="ECO:0000256" key="14">
    <source>
        <dbReference type="ARBA" id="ARBA00022859"/>
    </source>
</evidence>
<evidence type="ECO:0000256" key="2">
    <source>
        <dbReference type="ARBA" id="ARBA00004123"/>
    </source>
</evidence>
<proteinExistence type="predicted"/>
<evidence type="ECO:0000256" key="16">
    <source>
        <dbReference type="ARBA" id="ARBA00022990"/>
    </source>
</evidence>
<accession>A0A1Y1L7K7</accession>
<evidence type="ECO:0000256" key="3">
    <source>
        <dbReference type="ARBA" id="ARBA00004514"/>
    </source>
</evidence>
<feature type="compositionally biased region" description="Polar residues" evidence="23">
    <location>
        <begin position="392"/>
        <end position="401"/>
    </location>
</feature>
<evidence type="ECO:0000256" key="9">
    <source>
        <dbReference type="ARBA" id="ARBA00022553"/>
    </source>
</evidence>
<dbReference type="AlphaFoldDB" id="A0A1Y1L7K7"/>
<dbReference type="Pfam" id="PF00240">
    <property type="entry name" value="ubiquitin"/>
    <property type="match status" value="1"/>
</dbReference>
<evidence type="ECO:0000256" key="8">
    <source>
        <dbReference type="ARBA" id="ARBA00022525"/>
    </source>
</evidence>
<dbReference type="PROSITE" id="PS00299">
    <property type="entry name" value="UBIQUITIN_1"/>
    <property type="match status" value="1"/>
</dbReference>
<feature type="region of interest" description="Disordered" evidence="23">
    <location>
        <begin position="458"/>
        <end position="479"/>
    </location>
</feature>
<keyword evidence="18" id="KW-0539">Nucleus</keyword>
<dbReference type="GO" id="GO:0006915">
    <property type="term" value="P:apoptotic process"/>
    <property type="evidence" value="ECO:0007669"/>
    <property type="project" value="UniProtKB-KW"/>
</dbReference>
<feature type="compositionally biased region" description="Polar residues" evidence="23">
    <location>
        <begin position="232"/>
        <end position="250"/>
    </location>
</feature>
<evidence type="ECO:0000256" key="21">
    <source>
        <dbReference type="ARBA" id="ARBA00046003"/>
    </source>
</evidence>
<feature type="region of interest" description="Disordered" evidence="23">
    <location>
        <begin position="621"/>
        <end position="684"/>
    </location>
</feature>
<dbReference type="InterPro" id="IPR019954">
    <property type="entry name" value="Ubiquitin_CS"/>
</dbReference>
<evidence type="ECO:0000313" key="25">
    <source>
        <dbReference type="EMBL" id="JAV69672.1"/>
    </source>
</evidence>
<dbReference type="GO" id="GO:0031593">
    <property type="term" value="F:polyubiquitin modification-dependent protein binding"/>
    <property type="evidence" value="ECO:0007669"/>
    <property type="project" value="TreeGrafter"/>
</dbReference>
<evidence type="ECO:0000259" key="24">
    <source>
        <dbReference type="PROSITE" id="PS50053"/>
    </source>
</evidence>
<feature type="region of interest" description="Disordered" evidence="23">
    <location>
        <begin position="529"/>
        <end position="554"/>
    </location>
</feature>
<keyword evidence="6" id="KW-0813">Transport</keyword>
<dbReference type="GO" id="GO:0051787">
    <property type="term" value="F:misfolded protein binding"/>
    <property type="evidence" value="ECO:0007669"/>
    <property type="project" value="TreeGrafter"/>
</dbReference>
<dbReference type="Gene3D" id="3.10.20.90">
    <property type="entry name" value="Phosphatidylinositol 3-kinase Catalytic Subunit, Chain A, domain 1"/>
    <property type="match status" value="1"/>
</dbReference>